<dbReference type="Gene3D" id="3.30.2350.10">
    <property type="entry name" value="Pseudouridine synthase"/>
    <property type="match status" value="1"/>
</dbReference>
<organism evidence="10 11">
    <name type="scientific">Gammaproteobacteria bacterium LSUCC0057</name>
    <dbReference type="NCBI Taxonomy" id="2559237"/>
    <lineage>
        <taxon>Bacteria</taxon>
        <taxon>Pseudomonadati</taxon>
        <taxon>Pseudomonadota</taxon>
        <taxon>Gammaproteobacteria</taxon>
        <taxon>Cellvibrionales</taxon>
        <taxon>Porticoccaceae</taxon>
        <taxon>SAR92 clade</taxon>
    </lineage>
</organism>
<dbReference type="FunFam" id="3.30.2350.10:FF:000006">
    <property type="entry name" value="Pseudouridine synthase"/>
    <property type="match status" value="1"/>
</dbReference>
<dbReference type="SUPFAM" id="SSF55120">
    <property type="entry name" value="Pseudouridine synthase"/>
    <property type="match status" value="1"/>
</dbReference>
<evidence type="ECO:0000256" key="5">
    <source>
        <dbReference type="ARBA" id="ARBA00056072"/>
    </source>
</evidence>
<dbReference type="PROSITE" id="PS01129">
    <property type="entry name" value="PSI_RLU"/>
    <property type="match status" value="1"/>
</dbReference>
<dbReference type="GO" id="GO:0000455">
    <property type="term" value="P:enzyme-directed rRNA pseudouridine synthesis"/>
    <property type="evidence" value="ECO:0007669"/>
    <property type="project" value="TreeGrafter"/>
</dbReference>
<comment type="catalytic activity">
    <reaction evidence="8">
        <text>a uridine in RNA = a pseudouridine in RNA</text>
        <dbReference type="Rhea" id="RHEA:48348"/>
        <dbReference type="Rhea" id="RHEA-COMP:12068"/>
        <dbReference type="Rhea" id="RHEA-COMP:12069"/>
        <dbReference type="ChEBI" id="CHEBI:65314"/>
        <dbReference type="ChEBI" id="CHEBI:65315"/>
    </reaction>
</comment>
<evidence type="ECO:0000313" key="11">
    <source>
        <dbReference type="Proteomes" id="UP000298133"/>
    </source>
</evidence>
<keyword evidence="2 7" id="KW-0694">RNA-binding</keyword>
<dbReference type="InterPro" id="IPR006225">
    <property type="entry name" value="PsdUridine_synth_RluC/D"/>
</dbReference>
<name>A0A4Y8UJU9_9GAMM</name>
<dbReference type="EMBL" id="SPIA01000003">
    <property type="protein sequence ID" value="TFH67613.1"/>
    <property type="molecule type" value="Genomic_DNA"/>
</dbReference>
<feature type="active site" evidence="6">
    <location>
        <position position="126"/>
    </location>
</feature>
<dbReference type="InterPro" id="IPR050188">
    <property type="entry name" value="RluA_PseudoU_synthase"/>
</dbReference>
<evidence type="ECO:0000313" key="10">
    <source>
        <dbReference type="EMBL" id="TFH67613.1"/>
    </source>
</evidence>
<dbReference type="Pfam" id="PF00849">
    <property type="entry name" value="PseudoU_synth_2"/>
    <property type="match status" value="1"/>
</dbReference>
<accession>A0A4Y8UJU9</accession>
<dbReference type="CDD" id="cd00165">
    <property type="entry name" value="S4"/>
    <property type="match status" value="1"/>
</dbReference>
<comment type="similarity">
    <text evidence="1 8">Belongs to the pseudouridine synthase RluA family.</text>
</comment>
<evidence type="ECO:0000256" key="4">
    <source>
        <dbReference type="ARBA" id="ARBA00036882"/>
    </source>
</evidence>
<dbReference type="OrthoDB" id="9807829at2"/>
<gene>
    <name evidence="10" type="primary">rluD</name>
    <name evidence="10" type="ORF">E3W66_08690</name>
</gene>
<evidence type="ECO:0000256" key="3">
    <source>
        <dbReference type="ARBA" id="ARBA00023235"/>
    </source>
</evidence>
<keyword evidence="11" id="KW-1185">Reference proteome</keyword>
<comment type="caution">
    <text evidence="10">The sequence shown here is derived from an EMBL/GenBank/DDBJ whole genome shotgun (WGS) entry which is preliminary data.</text>
</comment>
<sequence>MQAAGQRLDATAAQLFPDYSRGRLQEWIKTGQLRVDGDTAVVKQKLRGGEQLTVAAQLAEQGDWTPEPMPLDVVYQDEALIVVNKPADLVVHPAAGNRSGTLLNGLLHHYPELLQVPRAGIVHRLDKDTTGLMVVARTVPAQVSLVAQLQARTVSRQYEAIIVGEPTAGGTINAPIGRHPKQRKLMAVVANGKPAVTHFSIVQRFQGYTHVAVKLETGRTHQIRVHMAERRWPLVGDGTYGGRSRPVKGTAPQLREAIAAFPRQALHARELALMHPSRDELMSWQCPRPPDLQQLLDAFKAGR</sequence>
<dbReference type="EC" id="5.4.99.-" evidence="8"/>
<comment type="catalytic activity">
    <reaction evidence="4">
        <text>uridine(1911/1915/1917) in 23S rRNA = pseudouridine(1911/1915/1917) in 23S rRNA</text>
        <dbReference type="Rhea" id="RHEA:42524"/>
        <dbReference type="Rhea" id="RHEA-COMP:10097"/>
        <dbReference type="Rhea" id="RHEA-COMP:10098"/>
        <dbReference type="ChEBI" id="CHEBI:65314"/>
        <dbReference type="ChEBI" id="CHEBI:65315"/>
        <dbReference type="EC" id="5.4.99.23"/>
    </reaction>
</comment>
<evidence type="ECO:0000256" key="6">
    <source>
        <dbReference type="PIRSR" id="PIRSR606225-1"/>
    </source>
</evidence>
<dbReference type="CDD" id="cd02869">
    <property type="entry name" value="PseudoU_synth_RluA_like"/>
    <property type="match status" value="1"/>
</dbReference>
<comment type="function">
    <text evidence="5">Responsible for synthesis of pseudouridine from uracil at positions 1911, 1915 and 1917 in 23S ribosomal RNA.</text>
</comment>
<dbReference type="PANTHER" id="PTHR21600">
    <property type="entry name" value="MITOCHONDRIAL RNA PSEUDOURIDINE SYNTHASE"/>
    <property type="match status" value="1"/>
</dbReference>
<reference evidence="10 11" key="1">
    <citation type="submission" date="2019-03" db="EMBL/GenBank/DDBJ databases">
        <title>Draft genome of Gammaproteobacteria bacterium LSUCC0057, a member of the SAR92 clade.</title>
        <authorList>
            <person name="Lanclos V.C."/>
            <person name="Doiron C."/>
            <person name="Henson M.W."/>
            <person name="Thrash J.C."/>
        </authorList>
    </citation>
    <scope>NUCLEOTIDE SEQUENCE [LARGE SCALE GENOMIC DNA]</scope>
    <source>
        <strain evidence="10 11">LSUCC0057</strain>
    </source>
</reference>
<dbReference type="NCBIfam" id="TIGR00005">
    <property type="entry name" value="rluA_subfam"/>
    <property type="match status" value="1"/>
</dbReference>
<evidence type="ECO:0000256" key="8">
    <source>
        <dbReference type="RuleBase" id="RU362028"/>
    </source>
</evidence>
<dbReference type="Proteomes" id="UP000298133">
    <property type="component" value="Unassembled WGS sequence"/>
</dbReference>
<dbReference type="PANTHER" id="PTHR21600:SF44">
    <property type="entry name" value="RIBOSOMAL LARGE SUBUNIT PSEUDOURIDINE SYNTHASE D"/>
    <property type="match status" value="1"/>
</dbReference>
<evidence type="ECO:0000256" key="1">
    <source>
        <dbReference type="ARBA" id="ARBA00010876"/>
    </source>
</evidence>
<dbReference type="GO" id="GO:0003723">
    <property type="term" value="F:RNA binding"/>
    <property type="evidence" value="ECO:0007669"/>
    <property type="project" value="UniProtKB-KW"/>
</dbReference>
<protein>
    <recommendedName>
        <fullName evidence="8">Pseudouridine synthase</fullName>
        <ecNumber evidence="8">5.4.99.-</ecNumber>
    </recommendedName>
</protein>
<dbReference type="SUPFAM" id="SSF55174">
    <property type="entry name" value="Alpha-L RNA-binding motif"/>
    <property type="match status" value="1"/>
</dbReference>
<keyword evidence="3 8" id="KW-0413">Isomerase</keyword>
<dbReference type="AlphaFoldDB" id="A0A4Y8UJU9"/>
<evidence type="ECO:0000256" key="7">
    <source>
        <dbReference type="PROSITE-ProRule" id="PRU00182"/>
    </source>
</evidence>
<evidence type="ECO:0000256" key="2">
    <source>
        <dbReference type="ARBA" id="ARBA00022884"/>
    </source>
</evidence>
<dbReference type="InterPro" id="IPR036986">
    <property type="entry name" value="S4_RNA-bd_sf"/>
</dbReference>
<dbReference type="InterPro" id="IPR006224">
    <property type="entry name" value="PsdUridine_synth_RluA-like_CS"/>
</dbReference>
<dbReference type="InterPro" id="IPR006145">
    <property type="entry name" value="PsdUridine_synth_RsuA/RluA"/>
</dbReference>
<evidence type="ECO:0000259" key="9">
    <source>
        <dbReference type="Pfam" id="PF00849"/>
    </source>
</evidence>
<dbReference type="PROSITE" id="PS50889">
    <property type="entry name" value="S4"/>
    <property type="match status" value="1"/>
</dbReference>
<feature type="domain" description="Pseudouridine synthase RsuA/RluA-like" evidence="9">
    <location>
        <begin position="80"/>
        <end position="228"/>
    </location>
</feature>
<dbReference type="Gene3D" id="3.10.290.10">
    <property type="entry name" value="RNA-binding S4 domain"/>
    <property type="match status" value="1"/>
</dbReference>
<dbReference type="InterPro" id="IPR020103">
    <property type="entry name" value="PsdUridine_synth_cat_dom_sf"/>
</dbReference>
<proteinExistence type="inferred from homology"/>
<dbReference type="GO" id="GO:0160140">
    <property type="term" value="F:23S rRNA pseudouridine(1911/1915/1917) synthase activity"/>
    <property type="evidence" value="ECO:0007669"/>
    <property type="project" value="UniProtKB-EC"/>
</dbReference>
<dbReference type="NCBIfam" id="NF008385">
    <property type="entry name" value="PRK11180.1"/>
    <property type="match status" value="1"/>
</dbReference>